<name>A0ABP9XWB8_9FUNG</name>
<dbReference type="EMBL" id="BAABUJ010000011">
    <property type="protein sequence ID" value="GAA5799071.1"/>
    <property type="molecule type" value="Genomic_DNA"/>
</dbReference>
<feature type="transmembrane region" description="Helical" evidence="1">
    <location>
        <begin position="94"/>
        <end position="116"/>
    </location>
</feature>
<dbReference type="Gene3D" id="3.30.1120.160">
    <property type="match status" value="1"/>
</dbReference>
<proteinExistence type="predicted"/>
<keyword evidence="1" id="KW-0472">Membrane</keyword>
<gene>
    <name evidence="2" type="ORF">HPULCUR_004480</name>
</gene>
<sequence>MCLQERILSPNQTSCKVDYNSIWPDQIDEKACWFRNYFVGKQYVTFIGPIMDDEKDMSLISVVKEYEKGSKQKAILQYRIIVRTKQVFMQNMQYYIYIYICYSIPFPSSPIFYITLGYQYEFYST</sequence>
<accession>A0ABP9XWB8</accession>
<keyword evidence="3" id="KW-1185">Reference proteome</keyword>
<organism evidence="2 3">
    <name type="scientific">Helicostylum pulchrum</name>
    <dbReference type="NCBI Taxonomy" id="562976"/>
    <lineage>
        <taxon>Eukaryota</taxon>
        <taxon>Fungi</taxon>
        <taxon>Fungi incertae sedis</taxon>
        <taxon>Mucoromycota</taxon>
        <taxon>Mucoromycotina</taxon>
        <taxon>Mucoromycetes</taxon>
        <taxon>Mucorales</taxon>
        <taxon>Mucorineae</taxon>
        <taxon>Mucoraceae</taxon>
        <taxon>Helicostylum</taxon>
    </lineage>
</organism>
<dbReference type="Proteomes" id="UP001476247">
    <property type="component" value="Unassembled WGS sequence"/>
</dbReference>
<evidence type="ECO:0000313" key="3">
    <source>
        <dbReference type="Proteomes" id="UP001476247"/>
    </source>
</evidence>
<reference evidence="2 3" key="1">
    <citation type="submission" date="2024-04" db="EMBL/GenBank/DDBJ databases">
        <title>genome sequences of Mucor flavus KT1a and Helicostylum pulchrum KT1b strains isolation_sourced from the surface of a dry-aged beef.</title>
        <authorList>
            <person name="Toyotome T."/>
            <person name="Hosono M."/>
            <person name="Torimaru M."/>
            <person name="Fukuda K."/>
            <person name="Mikami N."/>
        </authorList>
    </citation>
    <scope>NUCLEOTIDE SEQUENCE [LARGE SCALE GENOMIC DNA]</scope>
    <source>
        <strain evidence="2 3">KT1b</strain>
    </source>
</reference>
<keyword evidence="1" id="KW-0812">Transmembrane</keyword>
<protein>
    <submittedName>
        <fullName evidence="2">Uncharacterized protein</fullName>
    </submittedName>
</protein>
<evidence type="ECO:0000313" key="2">
    <source>
        <dbReference type="EMBL" id="GAA5799071.1"/>
    </source>
</evidence>
<keyword evidence="1" id="KW-1133">Transmembrane helix</keyword>
<comment type="caution">
    <text evidence="2">The sequence shown here is derived from an EMBL/GenBank/DDBJ whole genome shotgun (WGS) entry which is preliminary data.</text>
</comment>
<evidence type="ECO:0000256" key="1">
    <source>
        <dbReference type="SAM" id="Phobius"/>
    </source>
</evidence>